<evidence type="ECO:0000256" key="7">
    <source>
        <dbReference type="ARBA" id="ARBA00022840"/>
    </source>
</evidence>
<sequence>MSATLESGQTPPLDHEADADDDVQQQLLNDAQVSHDETRDERDTIATHHTTNGVSANDVDVDAIKVEDVLGTQEHVDDANETTTTLRPAPPPSNKRRESETVDGLVTSGSERPSKKRKRAVSPPWQFGTVQSSTIKGADGRRISARHTTSTPGLSESDGPGRSTSLSLGRSRPPSPPWKKFEAEGPSSVQVDGMRKSGRVNKEVVQGPTRTSPRQKKQIEWLEEEVRVKARPVSRGKAVSKDLENAGMDKSAKGRRSLSPASRIADLQAQIAALQPTPSVLSSPEIERKPKTTSHKRKRSDDVKPRETGPLTPTAQRKPGRPRKDTALDALSRPTPRLKLRFNASRQLIPVPHPLAQTSPPALPPKLSLHQVIEPFELQELQQPYMDKDSGPPDADELRSRHEKAAILEAGSRRKILQAAQPGGVLSRQVCSLFHDEQQSEPTKQYGHVDHLATQVLYFRSLQQREKNQHRALAKKVAYEALEQWKYRRGPTEEDVMAEQNRTLHLIYKQVVLDVRGKWEMVAAHVEMLRKQRWENEEAARRQERLEKQLATATAMIARQRGDDDGSGEDMGDFEDDDDAEDSGEGEDDEESLEENMSDEDEVEEADGLDDGGELTGEDLAAYIKATKTDPPDKDESTTRSLAEKDIDVLVDAQGFGKTVDLSDPRDLQNTITQPSTAAAAARDHVVNSAVVNRERTTDAREFDRTSHNSRCGNDADDEEAQYINALGKKAPHSKDQEATKAARNESSPRIKSRRQTGNSLVSDIDTQDEDAGLNLSDDESEDMYDSDDDMSSSEDGNEEGSESAETESEDGDAIQSSSLALLFGNKQMKEITLGLPTPTTSAEGDMRDQTAEPVSDDNDVQAGAAEVVESGETITAASGEGDDMELTQEVVKSTSAPQSPSSGEPLASTLKHMVPIPSLLRGTLRSYQHAGLDWLASLHRNGTNGILADEMGLGKTIQTIALLAHLAEEKQIWDPHLVIVPTSVVLNWVNEFHKFLPGFRVLAYFGSQEERAIKRRGWTNDPHHEDRDKRGYNVIVTSYNVAMADINAIRNLKWHYLVLDEAHNIRNFQSQRWQLLIRLKTKARLLLTGTPLQNSLTELWSLLTFLTAGDDDPAHGDLEEFLSHWKEPVKEIFDRGVTSLSNEAQKVVDQLHVSLRPFLLRRLKNEVEKDLPKKTESVVVCKLSKRQRELYQEYMSLASTRESLTKGNAVSAGRVLLSLRRVCNHPDLFDPRTIDTSFALDNSPAEGFAVKENLIRRLLGEEAASATGLIVTSFEGRGKASLKRARQLDASGQLRLQAQKLEQAPTAAPDTFSISGSLALKKHQSRQSKIQQLRNSIQATTTSFGHSPIYGSDLRELLTVKLGKPYVVKHLRRRPQENTKHMRAWPAVGSRPLSLEHRSDFVMAHCTSLQQDVMSLKGYSEKMHALITRFAFVPPKATAPLLEQVIPSRSQEQLRTSEVYPADLDFAHESRVRTTIAFPDSKLLIYDSGKLQRLAVLLRDLQSRGSRSLIFTQMTFTLDILERFLNLLNLPYLRLDGQTPTERRMLYSSEFNRPDSKYQCMILSSRAGGVGLNLTGASSVIFYDLDWNPQMDRQCMDRAHRIGQVRDVEVYKMVSEKTVEENILRRANQKSLLDQAVIQEGHFTTEYQREPAGPADGTEADQDDVSAAIERFLGVSDKSANQAIASVEDVEDVKAAEAARKEENQDAEEFVERLTQGHSAAPAIPGPGALTGAGEDEDRKGHIDGWMVEIMEKLLKDVPFVPPVGRKLDKHGRDPSHRPKRKRG</sequence>
<feature type="region of interest" description="Disordered" evidence="15">
    <location>
        <begin position="1762"/>
        <end position="1785"/>
    </location>
</feature>
<dbReference type="PROSITE" id="PS51194">
    <property type="entry name" value="HELICASE_CTER"/>
    <property type="match status" value="1"/>
</dbReference>
<dbReference type="CDD" id="cd18793">
    <property type="entry name" value="SF2_C_SNF"/>
    <property type="match status" value="1"/>
</dbReference>
<dbReference type="InterPro" id="IPR002464">
    <property type="entry name" value="DNA/RNA_helicase_DEAH_CS"/>
</dbReference>
<feature type="region of interest" description="Disordered" evidence="15">
    <location>
        <begin position="836"/>
        <end position="860"/>
    </location>
</feature>
<dbReference type="GO" id="GO:0003678">
    <property type="term" value="F:DNA helicase activity"/>
    <property type="evidence" value="ECO:0007669"/>
    <property type="project" value="UniProtKB-EC"/>
</dbReference>
<feature type="compositionally biased region" description="Polar residues" evidence="15">
    <location>
        <begin position="750"/>
        <end position="762"/>
    </location>
</feature>
<comment type="similarity">
    <text evidence="2">Belongs to the SNF2/RAD54 helicase family. SWR1 subfamily.</text>
</comment>
<feature type="region of interest" description="Disordered" evidence="15">
    <location>
        <begin position="1720"/>
        <end position="1741"/>
    </location>
</feature>
<dbReference type="SUPFAM" id="SSF52540">
    <property type="entry name" value="P-loop containing nucleoside triphosphate hydrolases"/>
    <property type="match status" value="2"/>
</dbReference>
<protein>
    <recommendedName>
        <fullName evidence="3">DNA helicase</fullName>
        <ecNumber evidence="3">3.6.4.12</ecNumber>
    </recommendedName>
</protein>
<dbReference type="InterPro" id="IPR050520">
    <property type="entry name" value="INO80/SWR1_helicase"/>
</dbReference>
<keyword evidence="5 18" id="KW-0378">Hydrolase</keyword>
<evidence type="ECO:0000313" key="19">
    <source>
        <dbReference type="Proteomes" id="UP001274830"/>
    </source>
</evidence>
<evidence type="ECO:0000256" key="12">
    <source>
        <dbReference type="ARBA" id="ARBA00023163"/>
    </source>
</evidence>
<feature type="domain" description="Helicase ATP-binding" evidence="16">
    <location>
        <begin position="937"/>
        <end position="1110"/>
    </location>
</feature>
<dbReference type="Gene3D" id="3.40.50.300">
    <property type="entry name" value="P-loop containing nucleotide triphosphate hydrolases"/>
    <property type="match status" value="1"/>
</dbReference>
<dbReference type="PROSITE" id="PS00690">
    <property type="entry name" value="DEAH_ATP_HELICASE"/>
    <property type="match status" value="1"/>
</dbReference>
<keyword evidence="9" id="KW-0805">Transcription regulation</keyword>
<name>A0AAE0WF74_9PEZI</name>
<dbReference type="Pfam" id="PF00271">
    <property type="entry name" value="Helicase_C"/>
    <property type="match status" value="1"/>
</dbReference>
<keyword evidence="10" id="KW-0238">DNA-binding</keyword>
<feature type="compositionally biased region" description="Low complexity" evidence="15">
    <location>
        <begin position="160"/>
        <end position="172"/>
    </location>
</feature>
<feature type="compositionally biased region" description="Acidic residues" evidence="15">
    <location>
        <begin position="565"/>
        <end position="617"/>
    </location>
</feature>
<dbReference type="InterPro" id="IPR038718">
    <property type="entry name" value="SNF2-like_sf"/>
</dbReference>
<evidence type="ECO:0000313" key="18">
    <source>
        <dbReference type="EMBL" id="KAK3670116.1"/>
    </source>
</evidence>
<evidence type="ECO:0000256" key="4">
    <source>
        <dbReference type="ARBA" id="ARBA00022741"/>
    </source>
</evidence>
<feature type="region of interest" description="Disordered" evidence="15">
    <location>
        <begin position="1"/>
        <end position="338"/>
    </location>
</feature>
<feature type="compositionally biased region" description="Basic and acidic residues" evidence="15">
    <location>
        <begin position="693"/>
        <end position="707"/>
    </location>
</feature>
<dbReference type="PANTHER" id="PTHR45685:SF1">
    <property type="entry name" value="HELICASE SRCAP"/>
    <property type="match status" value="1"/>
</dbReference>
<dbReference type="GO" id="GO:0016887">
    <property type="term" value="F:ATP hydrolysis activity"/>
    <property type="evidence" value="ECO:0007669"/>
    <property type="project" value="TreeGrafter"/>
</dbReference>
<evidence type="ECO:0000256" key="3">
    <source>
        <dbReference type="ARBA" id="ARBA00012551"/>
    </source>
</evidence>
<dbReference type="GO" id="GO:0006338">
    <property type="term" value="P:chromatin remodeling"/>
    <property type="evidence" value="ECO:0007669"/>
    <property type="project" value="TreeGrafter"/>
</dbReference>
<evidence type="ECO:0000256" key="13">
    <source>
        <dbReference type="ARBA" id="ARBA00023242"/>
    </source>
</evidence>
<evidence type="ECO:0000256" key="11">
    <source>
        <dbReference type="ARBA" id="ARBA00023159"/>
    </source>
</evidence>
<dbReference type="Gene3D" id="3.40.50.10810">
    <property type="entry name" value="Tandem AAA-ATPase domain"/>
    <property type="match status" value="1"/>
</dbReference>
<keyword evidence="12" id="KW-0804">Transcription</keyword>
<keyword evidence="7" id="KW-0067">ATP-binding</keyword>
<feature type="region of interest" description="Disordered" evidence="15">
    <location>
        <begin position="558"/>
        <end position="642"/>
    </location>
</feature>
<dbReference type="GO" id="GO:0003677">
    <property type="term" value="F:DNA binding"/>
    <property type="evidence" value="ECO:0007669"/>
    <property type="project" value="UniProtKB-KW"/>
</dbReference>
<feature type="compositionally biased region" description="Acidic residues" evidence="15">
    <location>
        <begin position="766"/>
        <end position="813"/>
    </location>
</feature>
<accession>A0AAE0WF74</accession>
<dbReference type="SMART" id="SM00490">
    <property type="entry name" value="HELICc"/>
    <property type="match status" value="1"/>
</dbReference>
<evidence type="ECO:0000259" key="17">
    <source>
        <dbReference type="PROSITE" id="PS51194"/>
    </source>
</evidence>
<evidence type="ECO:0000256" key="8">
    <source>
        <dbReference type="ARBA" id="ARBA00022853"/>
    </source>
</evidence>
<keyword evidence="11" id="KW-0010">Activator</keyword>
<keyword evidence="4" id="KW-0547">Nucleotide-binding</keyword>
<feature type="compositionally biased region" description="Basic and acidic residues" evidence="15">
    <location>
        <begin position="62"/>
        <end position="78"/>
    </location>
</feature>
<feature type="compositionally biased region" description="Polar residues" evidence="15">
    <location>
        <begin position="1"/>
        <end position="10"/>
    </location>
</feature>
<evidence type="ECO:0000256" key="10">
    <source>
        <dbReference type="ARBA" id="ARBA00023125"/>
    </source>
</evidence>
<comment type="subcellular location">
    <subcellularLocation>
        <location evidence="1">Nucleus</location>
    </subcellularLocation>
</comment>
<evidence type="ECO:0000256" key="5">
    <source>
        <dbReference type="ARBA" id="ARBA00022801"/>
    </source>
</evidence>
<keyword evidence="8" id="KW-0156">Chromatin regulator</keyword>
<dbReference type="PANTHER" id="PTHR45685">
    <property type="entry name" value="HELICASE SRCAP-RELATED"/>
    <property type="match status" value="1"/>
</dbReference>
<dbReference type="GO" id="GO:0005524">
    <property type="term" value="F:ATP binding"/>
    <property type="evidence" value="ECO:0007669"/>
    <property type="project" value="UniProtKB-KW"/>
</dbReference>
<keyword evidence="14" id="KW-0175">Coiled coil</keyword>
<dbReference type="InterPro" id="IPR014001">
    <property type="entry name" value="Helicase_ATP-bd"/>
</dbReference>
<dbReference type="InterPro" id="IPR000330">
    <property type="entry name" value="SNF2_N"/>
</dbReference>
<proteinExistence type="inferred from homology"/>
<gene>
    <name evidence="18" type="primary">SWR1</name>
    <name evidence="18" type="ORF">LTR78_009963</name>
</gene>
<keyword evidence="6" id="KW-0347">Helicase</keyword>
<feature type="compositionally biased region" description="Basic and acidic residues" evidence="15">
    <location>
        <begin position="733"/>
        <end position="749"/>
    </location>
</feature>
<evidence type="ECO:0000256" key="9">
    <source>
        <dbReference type="ARBA" id="ARBA00023015"/>
    </source>
</evidence>
<feature type="compositionally biased region" description="Basic and acidic residues" evidence="15">
    <location>
        <begin position="627"/>
        <end position="642"/>
    </location>
</feature>
<dbReference type="InterPro" id="IPR027417">
    <property type="entry name" value="P-loop_NTPase"/>
</dbReference>
<feature type="domain" description="Helicase C-terminal" evidence="17">
    <location>
        <begin position="1491"/>
        <end position="1645"/>
    </location>
</feature>
<dbReference type="SMART" id="SM00487">
    <property type="entry name" value="DEXDc"/>
    <property type="match status" value="1"/>
</dbReference>
<evidence type="ECO:0000256" key="15">
    <source>
        <dbReference type="SAM" id="MobiDB-lite"/>
    </source>
</evidence>
<reference evidence="18" key="1">
    <citation type="submission" date="2023-07" db="EMBL/GenBank/DDBJ databases">
        <title>Black Yeasts Isolated from many extreme environments.</title>
        <authorList>
            <person name="Coleine C."/>
            <person name="Stajich J.E."/>
            <person name="Selbmann L."/>
        </authorList>
    </citation>
    <scope>NUCLEOTIDE SEQUENCE</scope>
    <source>
        <strain evidence="18">CCFEE 5485</strain>
    </source>
</reference>
<comment type="caution">
    <text evidence="18">The sequence shown here is derived from an EMBL/GenBank/DDBJ whole genome shotgun (WGS) entry which is preliminary data.</text>
</comment>
<dbReference type="FunFam" id="3.40.50.10810:FF:000005">
    <property type="entry name" value="Photoperiod-independent early flowering 1"/>
    <property type="match status" value="1"/>
</dbReference>
<dbReference type="Pfam" id="PF00176">
    <property type="entry name" value="SNF2-rel_dom"/>
    <property type="match status" value="1"/>
</dbReference>
<dbReference type="GO" id="GO:0042393">
    <property type="term" value="F:histone binding"/>
    <property type="evidence" value="ECO:0007669"/>
    <property type="project" value="TreeGrafter"/>
</dbReference>
<evidence type="ECO:0000256" key="6">
    <source>
        <dbReference type="ARBA" id="ARBA00022806"/>
    </source>
</evidence>
<dbReference type="PROSITE" id="PS51192">
    <property type="entry name" value="HELICASE_ATP_BIND_1"/>
    <property type="match status" value="1"/>
</dbReference>
<feature type="compositionally biased region" description="Basic and acidic residues" evidence="15">
    <location>
        <begin position="217"/>
        <end position="228"/>
    </location>
</feature>
<dbReference type="GeneID" id="89958554"/>
<evidence type="ECO:0000256" key="2">
    <source>
        <dbReference type="ARBA" id="ARBA00009220"/>
    </source>
</evidence>
<evidence type="ECO:0000256" key="1">
    <source>
        <dbReference type="ARBA" id="ARBA00004123"/>
    </source>
</evidence>
<evidence type="ECO:0000259" key="16">
    <source>
        <dbReference type="PROSITE" id="PS51192"/>
    </source>
</evidence>
<dbReference type="EMBL" id="JAUTXT010000062">
    <property type="protein sequence ID" value="KAK3670116.1"/>
    <property type="molecule type" value="Genomic_DNA"/>
</dbReference>
<dbReference type="InterPro" id="IPR001650">
    <property type="entry name" value="Helicase_C-like"/>
</dbReference>
<feature type="coiled-coil region" evidence="14">
    <location>
        <begin position="529"/>
        <end position="556"/>
    </location>
</feature>
<keyword evidence="13" id="KW-0539">Nucleus</keyword>
<dbReference type="RefSeq" id="XP_064697889.1">
    <property type="nucleotide sequence ID" value="XM_064834025.1"/>
</dbReference>
<feature type="compositionally biased region" description="Low complexity" evidence="15">
    <location>
        <begin position="264"/>
        <end position="275"/>
    </location>
</feature>
<organism evidence="18 19">
    <name type="scientific">Recurvomyces mirabilis</name>
    <dbReference type="NCBI Taxonomy" id="574656"/>
    <lineage>
        <taxon>Eukaryota</taxon>
        <taxon>Fungi</taxon>
        <taxon>Dikarya</taxon>
        <taxon>Ascomycota</taxon>
        <taxon>Pezizomycotina</taxon>
        <taxon>Dothideomycetes</taxon>
        <taxon>Dothideomycetidae</taxon>
        <taxon>Mycosphaerellales</taxon>
        <taxon>Teratosphaeriaceae</taxon>
        <taxon>Recurvomyces</taxon>
    </lineage>
</organism>
<feature type="region of interest" description="Disordered" evidence="15">
    <location>
        <begin position="675"/>
        <end position="822"/>
    </location>
</feature>
<feature type="compositionally biased region" description="Basic and acidic residues" evidence="15">
    <location>
        <begin position="33"/>
        <end position="46"/>
    </location>
</feature>
<dbReference type="EC" id="3.6.4.12" evidence="3"/>
<keyword evidence="19" id="KW-1185">Reference proteome</keyword>
<dbReference type="GO" id="GO:0000812">
    <property type="term" value="C:Swr1 complex"/>
    <property type="evidence" value="ECO:0007669"/>
    <property type="project" value="TreeGrafter"/>
</dbReference>
<evidence type="ECO:0000256" key="14">
    <source>
        <dbReference type="SAM" id="Coils"/>
    </source>
</evidence>
<dbReference type="Proteomes" id="UP001274830">
    <property type="component" value="Unassembled WGS sequence"/>
</dbReference>
<dbReference type="InterPro" id="IPR049730">
    <property type="entry name" value="SNF2/RAD54-like_C"/>
</dbReference>